<keyword evidence="3" id="KW-1185">Reference proteome</keyword>
<evidence type="ECO:0000256" key="1">
    <source>
        <dbReference type="SAM" id="Phobius"/>
    </source>
</evidence>
<sequence length="452" mass="48793">MPTSSISPLFLRHSVSATSTPLPQPTHPTPQPPTCLSLIRFYDVSASTHCVNLSATGLILYTAISAIPSTIPTAASPNSPCALTKIPSKHSIASCIYDVRNTFVTISPVISSYPSFVPVKLTNSAILINPTYPSNPCLPTASTLLLKNISFPFSHKSIITRRTSTSASIAYDPSISCPNASIPLYTIFVSALSSSPSPSFSLLLSSSSSLLSTFIFSIAIIRSIPISPPINFRSCPFPLSSTLIRYPKSTHCHITFIISTSLSSYKSPWLLAHGSSSTAHNTSSPVRALISTPIISFLSISPILLLLSPQSFCVAISATPIPTNSRNTALYNFPPLSSLGCKSLTACHNTSAFPSANPSSTFSFFTGIYTFNIFSVIISIIAGIHACFFCYFFFLPLYLYMSRNFANFGYNIPEFSCKLPLYPTFTPSLVLFYVAIGPISPALYVHYFVLNL</sequence>
<evidence type="ECO:0000313" key="3">
    <source>
        <dbReference type="Proteomes" id="UP000188320"/>
    </source>
</evidence>
<feature type="transmembrane region" description="Helical" evidence="1">
    <location>
        <begin position="430"/>
        <end position="450"/>
    </location>
</feature>
<name>A0A1R1PMW4_ZANCU</name>
<keyword evidence="1" id="KW-0472">Membrane</keyword>
<keyword evidence="1" id="KW-1133">Transmembrane helix</keyword>
<reference evidence="3" key="1">
    <citation type="submission" date="2017-01" db="EMBL/GenBank/DDBJ databases">
        <authorList>
            <person name="Wang Y."/>
            <person name="White M."/>
            <person name="Kvist S."/>
            <person name="Moncalvo J.-M."/>
        </authorList>
    </citation>
    <scope>NUCLEOTIDE SEQUENCE [LARGE SCALE GENOMIC DNA]</scope>
    <source>
        <strain evidence="3">COL-18-3</strain>
    </source>
</reference>
<accession>A0A1R1PMW4</accession>
<evidence type="ECO:0000313" key="2">
    <source>
        <dbReference type="EMBL" id="OMH82242.1"/>
    </source>
</evidence>
<keyword evidence="1" id="KW-0812">Transmembrane</keyword>
<proteinExistence type="predicted"/>
<dbReference type="EMBL" id="LSSK01000710">
    <property type="protein sequence ID" value="OMH82242.1"/>
    <property type="molecule type" value="Genomic_DNA"/>
</dbReference>
<dbReference type="Proteomes" id="UP000188320">
    <property type="component" value="Unassembled WGS sequence"/>
</dbReference>
<protein>
    <submittedName>
        <fullName evidence="2">Uncharacterized protein</fullName>
    </submittedName>
</protein>
<gene>
    <name evidence="2" type="ORF">AX774_g4283</name>
</gene>
<comment type="caution">
    <text evidence="2">The sequence shown here is derived from an EMBL/GenBank/DDBJ whole genome shotgun (WGS) entry which is preliminary data.</text>
</comment>
<feature type="transmembrane region" description="Helical" evidence="1">
    <location>
        <begin position="369"/>
        <end position="394"/>
    </location>
</feature>
<organism evidence="2 3">
    <name type="scientific">Zancudomyces culisetae</name>
    <name type="common">Gut fungus</name>
    <name type="synonym">Smittium culisetae</name>
    <dbReference type="NCBI Taxonomy" id="1213189"/>
    <lineage>
        <taxon>Eukaryota</taxon>
        <taxon>Fungi</taxon>
        <taxon>Fungi incertae sedis</taxon>
        <taxon>Zoopagomycota</taxon>
        <taxon>Kickxellomycotina</taxon>
        <taxon>Harpellomycetes</taxon>
        <taxon>Harpellales</taxon>
        <taxon>Legeriomycetaceae</taxon>
        <taxon>Zancudomyces</taxon>
    </lineage>
</organism>
<dbReference type="AlphaFoldDB" id="A0A1R1PMW4"/>